<reference evidence="1" key="1">
    <citation type="submission" date="2021-01" db="EMBL/GenBank/DDBJ databases">
        <title>Adiantum capillus-veneris genome.</title>
        <authorList>
            <person name="Fang Y."/>
            <person name="Liao Q."/>
        </authorList>
    </citation>
    <scope>NUCLEOTIDE SEQUENCE</scope>
    <source>
        <strain evidence="1">H3</strain>
        <tissue evidence="1">Leaf</tissue>
    </source>
</reference>
<accession>A0A9D4UFM2</accession>
<name>A0A9D4UFM2_ADICA</name>
<dbReference type="Proteomes" id="UP000886520">
    <property type="component" value="Chromosome 17"/>
</dbReference>
<evidence type="ECO:0000313" key="2">
    <source>
        <dbReference type="Proteomes" id="UP000886520"/>
    </source>
</evidence>
<dbReference type="SUPFAM" id="SSF52058">
    <property type="entry name" value="L domain-like"/>
    <property type="match status" value="1"/>
</dbReference>
<dbReference type="InterPro" id="IPR032675">
    <property type="entry name" value="LRR_dom_sf"/>
</dbReference>
<dbReference type="PANTHER" id="PTHR48009">
    <property type="entry name" value="LEUCINE-RICH REPEAT (LRR) FAMILY PROTEIN"/>
    <property type="match status" value="1"/>
</dbReference>
<dbReference type="EMBL" id="JABFUD020000017">
    <property type="protein sequence ID" value="KAI5066792.1"/>
    <property type="molecule type" value="Genomic_DNA"/>
</dbReference>
<dbReference type="InterPro" id="IPR053213">
    <property type="entry name" value="RLP29"/>
</dbReference>
<proteinExistence type="predicted"/>
<protein>
    <submittedName>
        <fullName evidence="1">Uncharacterized protein</fullName>
    </submittedName>
</protein>
<dbReference type="Gene3D" id="3.80.10.10">
    <property type="entry name" value="Ribonuclease Inhibitor"/>
    <property type="match status" value="1"/>
</dbReference>
<evidence type="ECO:0000313" key="1">
    <source>
        <dbReference type="EMBL" id="KAI5066792.1"/>
    </source>
</evidence>
<organism evidence="1 2">
    <name type="scientific">Adiantum capillus-veneris</name>
    <name type="common">Maidenhair fern</name>
    <dbReference type="NCBI Taxonomy" id="13818"/>
    <lineage>
        <taxon>Eukaryota</taxon>
        <taxon>Viridiplantae</taxon>
        <taxon>Streptophyta</taxon>
        <taxon>Embryophyta</taxon>
        <taxon>Tracheophyta</taxon>
        <taxon>Polypodiopsida</taxon>
        <taxon>Polypodiidae</taxon>
        <taxon>Polypodiales</taxon>
        <taxon>Pteridineae</taxon>
        <taxon>Pteridaceae</taxon>
        <taxon>Vittarioideae</taxon>
        <taxon>Adiantum</taxon>
    </lineage>
</organism>
<dbReference type="AlphaFoldDB" id="A0A9D4UFM2"/>
<comment type="caution">
    <text evidence="1">The sequence shown here is derived from an EMBL/GenBank/DDBJ whole genome shotgun (WGS) entry which is preliminary data.</text>
</comment>
<gene>
    <name evidence="1" type="ORF">GOP47_0017320</name>
</gene>
<dbReference type="OrthoDB" id="676979at2759"/>
<dbReference type="PANTHER" id="PTHR48009:SF4">
    <property type="entry name" value="LEUCINE-RICH REPEAT (LRR) FAMILY PROTEIN"/>
    <property type="match status" value="1"/>
</dbReference>
<keyword evidence="2" id="KW-1185">Reference proteome</keyword>
<sequence length="163" mass="18199">MLCDFAFGQACVAALINLSIASGSSASLLGHLNLELGLLTTLVQLSLAPGMISSSIPTTLSRLTCLWNLGPSHNLFTGIVSAFLATLPRLATLDLSFNRLSRCIPSGFQPGCCCHEVRVNFEFLWAHRYICFRIFVRLRAPDQWHQLPGVDEWRKRRRLRTLN</sequence>